<evidence type="ECO:0000256" key="5">
    <source>
        <dbReference type="ARBA" id="ARBA00023136"/>
    </source>
</evidence>
<feature type="transmembrane region" description="Helical" evidence="6">
    <location>
        <begin position="178"/>
        <end position="197"/>
    </location>
</feature>
<keyword evidence="2" id="KW-1003">Cell membrane</keyword>
<reference evidence="7 8" key="1">
    <citation type="submission" date="2019-01" db="EMBL/GenBank/DDBJ databases">
        <title>Genome sequences of Streptomyces and Rhizobium isolates collected from root and soil.</title>
        <authorList>
            <person name="Chhettri S."/>
            <person name="Sevigny J.L."/>
            <person name="Sen A."/>
            <person name="Ennis N."/>
            <person name="Tisa L."/>
        </authorList>
    </citation>
    <scope>NUCLEOTIDE SEQUENCE [LARGE SCALE GENOMIC DNA]</scope>
    <source>
        <strain evidence="7 8">San01</strain>
    </source>
</reference>
<sequence>MTDDSSRGGLAGKLATVARWGRAWAAGLREQLPFISRMMRQMVDVSLLDSSTRLAAQAFLTAIPVLFVFAAFAPSSVRDQLVASATYALGLSGSALDQVRKVLGTTDQTARETSGSVGVVVTLLSATACSRALQRVCERSWHVPPAGLRLIAWRWVVWLLVWLSALVVQGLLRDGFGAGAWLGLPLSAVSSTLLWWWTQHLLLGGRVTWLPLLPGAVLTGVGVVALAWASRFYMPRTLDRSLSAFGPFGMVLTLLSWLIALFTVVCLGIAAGYVLAHEPPLARRLGTPPPG</sequence>
<evidence type="ECO:0000256" key="6">
    <source>
        <dbReference type="SAM" id="Phobius"/>
    </source>
</evidence>
<dbReference type="InterPro" id="IPR017039">
    <property type="entry name" value="Virul_fac_BrkB"/>
</dbReference>
<feature type="transmembrane region" description="Helical" evidence="6">
    <location>
        <begin position="209"/>
        <end position="234"/>
    </location>
</feature>
<dbReference type="Pfam" id="PF03631">
    <property type="entry name" value="Virul_fac_BrkB"/>
    <property type="match status" value="1"/>
</dbReference>
<evidence type="ECO:0000256" key="1">
    <source>
        <dbReference type="ARBA" id="ARBA00004651"/>
    </source>
</evidence>
<evidence type="ECO:0000256" key="4">
    <source>
        <dbReference type="ARBA" id="ARBA00022989"/>
    </source>
</evidence>
<feature type="transmembrane region" description="Helical" evidence="6">
    <location>
        <begin position="254"/>
        <end position="276"/>
    </location>
</feature>
<dbReference type="PANTHER" id="PTHR30213">
    <property type="entry name" value="INNER MEMBRANE PROTEIN YHJD"/>
    <property type="match status" value="1"/>
</dbReference>
<keyword evidence="8" id="KW-1185">Reference proteome</keyword>
<comment type="subcellular location">
    <subcellularLocation>
        <location evidence="1">Cell membrane</location>
        <topology evidence="1">Multi-pass membrane protein</topology>
    </subcellularLocation>
</comment>
<dbReference type="GO" id="GO:0005886">
    <property type="term" value="C:plasma membrane"/>
    <property type="evidence" value="ECO:0007669"/>
    <property type="project" value="UniProtKB-SubCell"/>
</dbReference>
<dbReference type="EMBL" id="RZYA01000003">
    <property type="protein sequence ID" value="RVU27349.1"/>
    <property type="molecule type" value="Genomic_DNA"/>
</dbReference>
<comment type="caution">
    <text evidence="7">The sequence shown here is derived from an EMBL/GenBank/DDBJ whole genome shotgun (WGS) entry which is preliminary data.</text>
</comment>
<gene>
    <name evidence="7" type="ORF">EOT10_09280</name>
</gene>
<evidence type="ECO:0000256" key="2">
    <source>
        <dbReference type="ARBA" id="ARBA00022475"/>
    </source>
</evidence>
<feature type="transmembrane region" description="Helical" evidence="6">
    <location>
        <begin position="155"/>
        <end position="172"/>
    </location>
</feature>
<organism evidence="7 8">
    <name type="scientific">Streptomyces antnestii</name>
    <dbReference type="NCBI Taxonomy" id="2494256"/>
    <lineage>
        <taxon>Bacteria</taxon>
        <taxon>Bacillati</taxon>
        <taxon>Actinomycetota</taxon>
        <taxon>Actinomycetes</taxon>
        <taxon>Kitasatosporales</taxon>
        <taxon>Streptomycetaceae</taxon>
        <taxon>Streptomyces</taxon>
    </lineage>
</organism>
<keyword evidence="5 6" id="KW-0472">Membrane</keyword>
<proteinExistence type="predicted"/>
<keyword evidence="3 6" id="KW-0812">Transmembrane</keyword>
<protein>
    <submittedName>
        <fullName evidence="7">Ribonuclease BN</fullName>
    </submittedName>
</protein>
<dbReference type="RefSeq" id="WP_127827607.1">
    <property type="nucleotide sequence ID" value="NZ_RZYA01000003.1"/>
</dbReference>
<keyword evidence="4 6" id="KW-1133">Transmembrane helix</keyword>
<dbReference type="Proteomes" id="UP000283128">
    <property type="component" value="Unassembled WGS sequence"/>
</dbReference>
<evidence type="ECO:0000256" key="3">
    <source>
        <dbReference type="ARBA" id="ARBA00022692"/>
    </source>
</evidence>
<dbReference type="AlphaFoldDB" id="A0A3S2Z232"/>
<dbReference type="PANTHER" id="PTHR30213:SF1">
    <property type="entry name" value="INNER MEMBRANE PROTEIN YHJD"/>
    <property type="match status" value="1"/>
</dbReference>
<accession>A0A3S2Z232</accession>
<feature type="transmembrane region" description="Helical" evidence="6">
    <location>
        <begin position="54"/>
        <end position="73"/>
    </location>
</feature>
<evidence type="ECO:0000313" key="7">
    <source>
        <dbReference type="EMBL" id="RVU27349.1"/>
    </source>
</evidence>
<name>A0A3S2Z232_9ACTN</name>
<evidence type="ECO:0000313" key="8">
    <source>
        <dbReference type="Proteomes" id="UP000283128"/>
    </source>
</evidence>
<dbReference type="OrthoDB" id="3772792at2"/>